<dbReference type="EMBL" id="JAAVJL010000004">
    <property type="protein sequence ID" value="NMF60722.1"/>
    <property type="molecule type" value="Genomic_DNA"/>
</dbReference>
<evidence type="ECO:0000256" key="1">
    <source>
        <dbReference type="ARBA" id="ARBA00006594"/>
    </source>
</evidence>
<proteinExistence type="inferred from homology"/>
<dbReference type="Proteomes" id="UP000738376">
    <property type="component" value="Unassembled WGS sequence"/>
</dbReference>
<evidence type="ECO:0000256" key="2">
    <source>
        <dbReference type="ARBA" id="ARBA00022603"/>
    </source>
</evidence>
<comment type="similarity">
    <text evidence="1">Belongs to the N(4)/N(6)-methyltransferase family.</text>
</comment>
<evidence type="ECO:0000259" key="4">
    <source>
        <dbReference type="Pfam" id="PF01555"/>
    </source>
</evidence>
<dbReference type="Gene3D" id="3.40.1350.10">
    <property type="match status" value="1"/>
</dbReference>
<dbReference type="PANTHER" id="PTHR13370:SF3">
    <property type="entry name" value="TRNA (GUANINE(10)-N2)-METHYLTRANSFERASE HOMOLOG"/>
    <property type="match status" value="1"/>
</dbReference>
<dbReference type="RefSeq" id="WP_169365673.1">
    <property type="nucleotide sequence ID" value="NZ_JAAVJL010000004.1"/>
</dbReference>
<dbReference type="InterPro" id="IPR054557">
    <property type="entry name" value="NA-iREase1_dom"/>
</dbReference>
<keyword evidence="2" id="KW-0489">Methyltransferase</keyword>
<protein>
    <submittedName>
        <fullName evidence="6">Site-specific DNA-methyltransferase</fullName>
    </submittedName>
</protein>
<dbReference type="Pfam" id="PF22722">
    <property type="entry name" value="NA-iREase1"/>
    <property type="match status" value="1"/>
</dbReference>
<dbReference type="SUPFAM" id="SSF53335">
    <property type="entry name" value="S-adenosyl-L-methionine-dependent methyltransferases"/>
    <property type="match status" value="1"/>
</dbReference>
<dbReference type="InterPro" id="IPR002052">
    <property type="entry name" value="DNA_methylase_N6_adenine_CS"/>
</dbReference>
<feature type="domain" description="DNA methylase N-4/N-6" evidence="4">
    <location>
        <begin position="22"/>
        <end position="348"/>
    </location>
</feature>
<dbReference type="Gene3D" id="3.40.50.150">
    <property type="entry name" value="Vaccinia Virus protein VP39"/>
    <property type="match status" value="1"/>
</dbReference>
<sequence length="534" mass="60429">MKRLYFGDNLQVLRESINSESVDLVYLDPPFNSNADYNVIFGGRKSGDVPPQAQITAFEDTWHWSDESARTLQALYDVNGDLAELLDLLVRRLGHNDLSAYLVMMAIRLVELHRVLKPTGSLYLHCDPTASHYLKVILDSIFSIQNYRSEITWKRTTAHNDPKKYGANTDILLYYAKSSNYVWNAVFTEHSEAYKSRFRHLDSDGRRWTDDNLTAKGLSGGGYTYEYKGITSLWRCPIEKMQKLDSENKLHFTKNGGIRLKRYLDENLGTPLQALWDDIPPINSQAKERLGYPTQKPLALLERILQASSNEGDIVLDPFCGCGTALHAAQKLNRNWIGIDITHLAISLIESRLQSAFPKIEFEVFGTPKDFASAQDLSKRDKYQFQWWACSLVKVPPYQGKKKGADGGIDGLRYISDLDENKREIKRKIVVSVKGGDNVSVSMVRDLIGTMSTNKADLGFFVTLAEPTKAMITEATKAGFYRAANGKDYPRVQIFTIEDLLSGAKKPEYLDLSLGDITFKRAEKESMTVQPELF</sequence>
<dbReference type="InterPro" id="IPR001091">
    <property type="entry name" value="RM_Methyltransferase"/>
</dbReference>
<dbReference type="Pfam" id="PF01555">
    <property type="entry name" value="N6_N4_Mtase"/>
    <property type="match status" value="1"/>
</dbReference>
<keyword evidence="7" id="KW-1185">Reference proteome</keyword>
<evidence type="ECO:0000313" key="6">
    <source>
        <dbReference type="EMBL" id="NMF60722.1"/>
    </source>
</evidence>
<evidence type="ECO:0000313" key="7">
    <source>
        <dbReference type="Proteomes" id="UP000738376"/>
    </source>
</evidence>
<comment type="caution">
    <text evidence="6">The sequence shown here is derived from an EMBL/GenBank/DDBJ whole genome shotgun (WGS) entry which is preliminary data.</text>
</comment>
<organism evidence="6 7">
    <name type="scientific">Pseudanabaena yagii GIHE-NHR1</name>
    <dbReference type="NCBI Taxonomy" id="2722753"/>
    <lineage>
        <taxon>Bacteria</taxon>
        <taxon>Bacillati</taxon>
        <taxon>Cyanobacteriota</taxon>
        <taxon>Cyanophyceae</taxon>
        <taxon>Pseudanabaenales</taxon>
        <taxon>Pseudanabaenaceae</taxon>
        <taxon>Pseudanabaena</taxon>
        <taxon>Pseudanabaena yagii</taxon>
    </lineage>
</organism>
<evidence type="ECO:0000259" key="5">
    <source>
        <dbReference type="Pfam" id="PF22722"/>
    </source>
</evidence>
<feature type="domain" description="NACHT-associated inactive Restriction Endonuclease 1 sensor" evidence="5">
    <location>
        <begin position="402"/>
        <end position="501"/>
    </location>
</feature>
<dbReference type="InterPro" id="IPR029063">
    <property type="entry name" value="SAM-dependent_MTases_sf"/>
</dbReference>
<gene>
    <name evidence="6" type="ORF">HC246_22500</name>
</gene>
<dbReference type="PROSITE" id="PS00092">
    <property type="entry name" value="N6_MTASE"/>
    <property type="match status" value="1"/>
</dbReference>
<accession>A0ABX1LWZ6</accession>
<reference evidence="6 7" key="1">
    <citation type="submission" date="2020-03" db="EMBL/GenBank/DDBJ databases">
        <title>Draft Genome Sequence of 2-Methylisoborneol Producing Pseudanabaena yagii Strain GIHE-NHR1 Isolated from North Han River in South Korea.</title>
        <authorList>
            <person name="Jeong J."/>
        </authorList>
    </citation>
    <scope>NUCLEOTIDE SEQUENCE [LARGE SCALE GENOMIC DNA]</scope>
    <source>
        <strain evidence="6 7">GIHE-NHR1</strain>
    </source>
</reference>
<keyword evidence="3" id="KW-0808">Transferase</keyword>
<evidence type="ECO:0000256" key="3">
    <source>
        <dbReference type="ARBA" id="ARBA00022679"/>
    </source>
</evidence>
<dbReference type="InterPro" id="IPR011856">
    <property type="entry name" value="tRNA_endonuc-like_dom_sf"/>
</dbReference>
<dbReference type="PANTHER" id="PTHR13370">
    <property type="entry name" value="RNA METHYLASE-RELATED"/>
    <property type="match status" value="1"/>
</dbReference>
<name>A0ABX1LWZ6_9CYAN</name>
<dbReference type="InterPro" id="IPR002941">
    <property type="entry name" value="DNA_methylase_N4/N6"/>
</dbReference>
<dbReference type="PRINTS" id="PR00508">
    <property type="entry name" value="S21N4MTFRASE"/>
</dbReference>